<evidence type="ECO:0000313" key="1">
    <source>
        <dbReference type="EMBL" id="EFV93675.1"/>
    </source>
</evidence>
<keyword evidence="2" id="KW-1185">Reference proteome</keyword>
<dbReference type="eggNOG" id="ENOG502ZA09">
    <property type="taxonomic scope" value="Bacteria"/>
</dbReference>
<dbReference type="EMBL" id="AEQP01000024">
    <property type="protein sequence ID" value="EFV93675.1"/>
    <property type="molecule type" value="Genomic_DNA"/>
</dbReference>
<dbReference type="HOGENOM" id="CLU_026979_0_0_4"/>
<dbReference type="SUPFAM" id="SSF50969">
    <property type="entry name" value="YVTN repeat-like/Quinoprotein amine dehydrogenase"/>
    <property type="match status" value="1"/>
</dbReference>
<evidence type="ECO:0000313" key="2">
    <source>
        <dbReference type="Proteomes" id="UP000011021"/>
    </source>
</evidence>
<organism evidence="1 2">
    <name type="scientific">Lautropia mirabilis ATCC 51599</name>
    <dbReference type="NCBI Taxonomy" id="887898"/>
    <lineage>
        <taxon>Bacteria</taxon>
        <taxon>Pseudomonadati</taxon>
        <taxon>Pseudomonadota</taxon>
        <taxon>Betaproteobacteria</taxon>
        <taxon>Burkholderiales</taxon>
        <taxon>Burkholderiaceae</taxon>
        <taxon>Lautropia</taxon>
    </lineage>
</organism>
<dbReference type="InterPro" id="IPR015943">
    <property type="entry name" value="WD40/YVTN_repeat-like_dom_sf"/>
</dbReference>
<reference evidence="1 2" key="1">
    <citation type="submission" date="2010-12" db="EMBL/GenBank/DDBJ databases">
        <authorList>
            <person name="Muzny D."/>
            <person name="Qin X."/>
            <person name="Deng J."/>
            <person name="Jiang H."/>
            <person name="Liu Y."/>
            <person name="Qu J."/>
            <person name="Song X.-Z."/>
            <person name="Zhang L."/>
            <person name="Thornton R."/>
            <person name="Coyle M."/>
            <person name="Francisco L."/>
            <person name="Jackson L."/>
            <person name="Javaid M."/>
            <person name="Korchina V."/>
            <person name="Kovar C."/>
            <person name="Mata R."/>
            <person name="Mathew T."/>
            <person name="Ngo R."/>
            <person name="Nguyen L."/>
            <person name="Nguyen N."/>
            <person name="Okwuonu G."/>
            <person name="Ongeri F."/>
            <person name="Pham C."/>
            <person name="Simmons D."/>
            <person name="Wilczek-Boney K."/>
            <person name="Hale W."/>
            <person name="Jakkamsetti A."/>
            <person name="Pham P."/>
            <person name="Ruth R."/>
            <person name="San Lucas F."/>
            <person name="Warren J."/>
            <person name="Zhang J."/>
            <person name="Zhao Z."/>
            <person name="Zhou C."/>
            <person name="Zhu D."/>
            <person name="Lee S."/>
            <person name="Bess C."/>
            <person name="Blankenburg K."/>
            <person name="Forbes L."/>
            <person name="Fu Q."/>
            <person name="Gubbala S."/>
            <person name="Hirani K."/>
            <person name="Jayaseelan J.C."/>
            <person name="Lara F."/>
            <person name="Munidasa M."/>
            <person name="Palculict T."/>
            <person name="Patil S."/>
            <person name="Pu L.-L."/>
            <person name="Saada N."/>
            <person name="Tang L."/>
            <person name="Weissenberger G."/>
            <person name="Zhu Y."/>
            <person name="Hemphill L."/>
            <person name="Shang Y."/>
            <person name="Youmans B."/>
            <person name="Ayvaz T."/>
            <person name="Ross M."/>
            <person name="Santibanez J."/>
            <person name="Aqrawi P."/>
            <person name="Gross S."/>
            <person name="Joshi V."/>
            <person name="Fowler G."/>
            <person name="Nazareth L."/>
            <person name="Reid J."/>
            <person name="Worley K."/>
            <person name="Petrosino J."/>
            <person name="Highlander S."/>
            <person name="Gibbs R."/>
        </authorList>
    </citation>
    <scope>NUCLEOTIDE SEQUENCE [LARGE SCALE GENOMIC DNA]</scope>
    <source>
        <strain evidence="1 2">ATCC 51599</strain>
    </source>
</reference>
<dbReference type="AlphaFoldDB" id="E7S119"/>
<comment type="caution">
    <text evidence="1">The sequence shown here is derived from an EMBL/GenBank/DDBJ whole genome shotgun (WGS) entry which is preliminary data.</text>
</comment>
<proteinExistence type="predicted"/>
<dbReference type="Gene3D" id="2.130.10.10">
    <property type="entry name" value="YVTN repeat-like/Quinoprotein amine dehydrogenase"/>
    <property type="match status" value="1"/>
</dbReference>
<name>E7S119_9BURK</name>
<accession>E7S119</accession>
<dbReference type="Proteomes" id="UP000011021">
    <property type="component" value="Unassembled WGS sequence"/>
</dbReference>
<sequence>MLMLGCSAAGSGDAGTVGAAGGGGAGSSGGDSSISAVTGTKGCTTLLAKHKQRRLKSIDTQAGAGQGVPDLPRPKKGLPEADPAYGNCVVRVTDHAEEKLARFARHDYSRRQAFNADGSRILIGANDGTWHLYDGNTLEYVERLSKPAGDAELQWHPTDPDLLYFMPANGLGMMLYELNVKNGSVREVADFGDRLKKIWPGAAAAWTKAEGAPSADGRYWCFMVDDAEWHSLGVFAWDLKEDRILGKMDTKGDRPDHVSMSPGGKRCVVSGDTEGVGTRAWTLDFKNYTQLHHKSEHSDIAVDGKGRDVYVSIDYQSPDGDVFMTDLETGKRTTLFKTYLDHSATALHFSGRAFKKPGWVLVSTYAADGKRQWLHEKLMAVSLTPNPQVKGLAYHHGAYNGYWTEPQATVNPDFTRVLFNSNWGSRSDTDIDNYMVVLPKDALD</sequence>
<dbReference type="InterPro" id="IPR011044">
    <property type="entry name" value="Quino_amine_DH_bsu"/>
</dbReference>
<evidence type="ECO:0008006" key="3">
    <source>
        <dbReference type="Google" id="ProtNLM"/>
    </source>
</evidence>
<protein>
    <recommendedName>
        <fullName evidence="3">WD40-like protein</fullName>
    </recommendedName>
</protein>
<gene>
    <name evidence="1" type="ORF">HMPREF0551_2571</name>
</gene>
<dbReference type="RefSeq" id="WP_005675043.1">
    <property type="nucleotide sequence ID" value="NZ_CP146288.1"/>
</dbReference>